<keyword evidence="2" id="KW-0479">Metal-binding</keyword>
<comment type="caution">
    <text evidence="4">The sequence shown here is derived from an EMBL/GenBank/DDBJ whole genome shotgun (WGS) entry which is preliminary data.</text>
</comment>
<comment type="similarity">
    <text evidence="1">Belongs to the FAH family.</text>
</comment>
<dbReference type="GO" id="GO:0003824">
    <property type="term" value="F:catalytic activity"/>
    <property type="evidence" value="ECO:0007669"/>
    <property type="project" value="InterPro"/>
</dbReference>
<dbReference type="OrthoDB" id="9805307at2"/>
<keyword evidence="5" id="KW-1185">Reference proteome</keyword>
<dbReference type="EMBL" id="PVZG01000040">
    <property type="protein sequence ID" value="PRY19021.1"/>
    <property type="molecule type" value="Genomic_DNA"/>
</dbReference>
<dbReference type="InterPro" id="IPR051121">
    <property type="entry name" value="FAH"/>
</dbReference>
<dbReference type="RefSeq" id="WP_106131332.1">
    <property type="nucleotide sequence ID" value="NZ_PVZG01000040.1"/>
</dbReference>
<accession>A0A2T0RCZ2</accession>
<dbReference type="SUPFAM" id="SSF56529">
    <property type="entry name" value="FAH"/>
    <property type="match status" value="1"/>
</dbReference>
<dbReference type="InterPro" id="IPR011234">
    <property type="entry name" value="Fumarylacetoacetase-like_C"/>
</dbReference>
<dbReference type="Pfam" id="PF01557">
    <property type="entry name" value="FAA_hydrolase"/>
    <property type="match status" value="1"/>
</dbReference>
<feature type="domain" description="Fumarylacetoacetase-like C-terminal" evidence="3">
    <location>
        <begin position="63"/>
        <end position="207"/>
    </location>
</feature>
<reference evidence="4 5" key="1">
    <citation type="submission" date="2018-03" db="EMBL/GenBank/DDBJ databases">
        <title>Genomic Encyclopedia of Archaeal and Bacterial Type Strains, Phase II (KMG-II): from individual species to whole genera.</title>
        <authorList>
            <person name="Goeker M."/>
        </authorList>
    </citation>
    <scope>NUCLEOTIDE SEQUENCE [LARGE SCALE GENOMIC DNA]</scope>
    <source>
        <strain evidence="4 5">DSM 45348</strain>
    </source>
</reference>
<dbReference type="Proteomes" id="UP000239209">
    <property type="component" value="Unassembled WGS sequence"/>
</dbReference>
<name>A0A2T0RCZ2_9ACTN</name>
<gene>
    <name evidence="4" type="ORF">CLV70_14029</name>
</gene>
<evidence type="ECO:0000256" key="1">
    <source>
        <dbReference type="ARBA" id="ARBA00010211"/>
    </source>
</evidence>
<dbReference type="InterPro" id="IPR036663">
    <property type="entry name" value="Fumarylacetoacetase_C_sf"/>
</dbReference>
<sequence length="208" mass="22655">MYLATVRHDGRLWGARVEGERTVLLDVPDAVAAWEAGGRGPERAEVGTATAHFARTSPTPQHIICVGLNYRSHLEQLGRTAPEFPTLFAKFASTLTGPRDTIVLPAESEQIQGEVELAIIVGRNLCRATADDAAQAIAGYTVANDLSMRDWQHRTGEALQGKVFDRTTPLGPWLVTPDEAGDARDLTLSFRVDGVEWQSGSTADMLFR</sequence>
<dbReference type="PANTHER" id="PTHR42796:SF4">
    <property type="entry name" value="FUMARYLACETOACETATE HYDROLASE DOMAIN-CONTAINING PROTEIN 2A"/>
    <property type="match status" value="1"/>
</dbReference>
<dbReference type="PANTHER" id="PTHR42796">
    <property type="entry name" value="FUMARYLACETOACETATE HYDROLASE DOMAIN-CONTAINING PROTEIN 2A-RELATED"/>
    <property type="match status" value="1"/>
</dbReference>
<dbReference type="Gene3D" id="3.90.850.10">
    <property type="entry name" value="Fumarylacetoacetase-like, C-terminal domain"/>
    <property type="match status" value="1"/>
</dbReference>
<proteinExistence type="inferred from homology"/>
<evidence type="ECO:0000256" key="2">
    <source>
        <dbReference type="ARBA" id="ARBA00022723"/>
    </source>
</evidence>
<organism evidence="4 5">
    <name type="scientific">Pseudosporangium ferrugineum</name>
    <dbReference type="NCBI Taxonomy" id="439699"/>
    <lineage>
        <taxon>Bacteria</taxon>
        <taxon>Bacillati</taxon>
        <taxon>Actinomycetota</taxon>
        <taxon>Actinomycetes</taxon>
        <taxon>Micromonosporales</taxon>
        <taxon>Micromonosporaceae</taxon>
        <taxon>Pseudosporangium</taxon>
    </lineage>
</organism>
<dbReference type="GO" id="GO:0044281">
    <property type="term" value="P:small molecule metabolic process"/>
    <property type="evidence" value="ECO:0007669"/>
    <property type="project" value="UniProtKB-ARBA"/>
</dbReference>
<evidence type="ECO:0000313" key="4">
    <source>
        <dbReference type="EMBL" id="PRY19021.1"/>
    </source>
</evidence>
<evidence type="ECO:0000259" key="3">
    <source>
        <dbReference type="Pfam" id="PF01557"/>
    </source>
</evidence>
<evidence type="ECO:0000313" key="5">
    <source>
        <dbReference type="Proteomes" id="UP000239209"/>
    </source>
</evidence>
<dbReference type="GO" id="GO:0046872">
    <property type="term" value="F:metal ion binding"/>
    <property type="evidence" value="ECO:0007669"/>
    <property type="project" value="UniProtKB-KW"/>
</dbReference>
<feature type="non-terminal residue" evidence="4">
    <location>
        <position position="208"/>
    </location>
</feature>
<protein>
    <submittedName>
        <fullName evidence="4">2-keto-4-pentenoate hydratase/2-oxohepta-3-ene-1,7-dioic acid hydratase in catechol pathway</fullName>
    </submittedName>
</protein>
<dbReference type="AlphaFoldDB" id="A0A2T0RCZ2"/>